<dbReference type="InterPro" id="IPR036388">
    <property type="entry name" value="WH-like_DNA-bd_sf"/>
</dbReference>
<comment type="caution">
    <text evidence="2">The sequence shown here is derived from an EMBL/GenBank/DDBJ whole genome shotgun (WGS) entry which is preliminary data.</text>
</comment>
<dbReference type="PROSITE" id="PS50995">
    <property type="entry name" value="HTH_MARR_2"/>
    <property type="match status" value="1"/>
</dbReference>
<organism evidence="2 3">
    <name type="scientific">[Lactobacillus] rogosae</name>
    <dbReference type="NCBI Taxonomy" id="706562"/>
    <lineage>
        <taxon>Bacteria</taxon>
        <taxon>Bacillati</taxon>
        <taxon>Bacillota</taxon>
        <taxon>Clostridia</taxon>
        <taxon>Lachnospirales</taxon>
        <taxon>Lachnospiraceae</taxon>
        <taxon>Lachnospira</taxon>
    </lineage>
</organism>
<reference evidence="2 3" key="1">
    <citation type="submission" date="2024-03" db="EMBL/GenBank/DDBJ databases">
        <title>Human intestinal bacterial collection.</title>
        <authorList>
            <person name="Pauvert C."/>
            <person name="Hitch T.C.A."/>
            <person name="Clavel T."/>
        </authorList>
    </citation>
    <scope>NUCLEOTIDE SEQUENCE [LARGE SCALE GENOMIC DNA]</scope>
    <source>
        <strain evidence="2 3">CLA-AA-H255</strain>
    </source>
</reference>
<dbReference type="PRINTS" id="PR00598">
    <property type="entry name" value="HTHMARR"/>
</dbReference>
<dbReference type="Gene3D" id="1.10.10.10">
    <property type="entry name" value="Winged helix-like DNA-binding domain superfamily/Winged helix DNA-binding domain"/>
    <property type="match status" value="1"/>
</dbReference>
<dbReference type="EMBL" id="JBBMER010000002">
    <property type="protein sequence ID" value="MEQ2379060.1"/>
    <property type="molecule type" value="Genomic_DNA"/>
</dbReference>
<dbReference type="SMART" id="SM00347">
    <property type="entry name" value="HTH_MARR"/>
    <property type="match status" value="1"/>
</dbReference>
<feature type="domain" description="HTH marR-type" evidence="1">
    <location>
        <begin position="1"/>
        <end position="135"/>
    </location>
</feature>
<dbReference type="RefSeq" id="WP_022502569.1">
    <property type="nucleotide sequence ID" value="NZ_DAWCMB010000124.1"/>
</dbReference>
<dbReference type="InterPro" id="IPR000835">
    <property type="entry name" value="HTH_MarR-typ"/>
</dbReference>
<dbReference type="PANTHER" id="PTHR33164">
    <property type="entry name" value="TRANSCRIPTIONAL REGULATOR, MARR FAMILY"/>
    <property type="match status" value="1"/>
</dbReference>
<name>A0ABV1BVH7_9FIRM</name>
<gene>
    <name evidence="2" type="ORF">WMO14_04055</name>
</gene>
<proteinExistence type="predicted"/>
<keyword evidence="2" id="KW-0238">DNA-binding</keyword>
<dbReference type="GO" id="GO:0003677">
    <property type="term" value="F:DNA binding"/>
    <property type="evidence" value="ECO:0007669"/>
    <property type="project" value="UniProtKB-KW"/>
</dbReference>
<dbReference type="Proteomes" id="UP001442364">
    <property type="component" value="Unassembled WGS sequence"/>
</dbReference>
<dbReference type="PANTHER" id="PTHR33164:SF43">
    <property type="entry name" value="HTH-TYPE TRANSCRIPTIONAL REPRESSOR YETL"/>
    <property type="match status" value="1"/>
</dbReference>
<protein>
    <submittedName>
        <fullName evidence="2">Winged helix DNA-binding protein</fullName>
    </submittedName>
</protein>
<dbReference type="InterPro" id="IPR036390">
    <property type="entry name" value="WH_DNA-bd_sf"/>
</dbReference>
<sequence>MDAYDLITSGLQLRKLLAKRVEPIMEEYGLRPVELDILEFITKENIDTAKEIIHRIHLSKSHISKSLEHLLEKGLINMKEDEDDRRVMRITLTEASYKVIDKVNVAYEQCRQILTEGVSEEELQVFRRVIRQMNDNVNGELE</sequence>
<dbReference type="InterPro" id="IPR039422">
    <property type="entry name" value="MarR/SlyA-like"/>
</dbReference>
<accession>A0ABV1BVH7</accession>
<evidence type="ECO:0000313" key="2">
    <source>
        <dbReference type="EMBL" id="MEQ2379060.1"/>
    </source>
</evidence>
<keyword evidence="3" id="KW-1185">Reference proteome</keyword>
<evidence type="ECO:0000313" key="3">
    <source>
        <dbReference type="Proteomes" id="UP001442364"/>
    </source>
</evidence>
<evidence type="ECO:0000259" key="1">
    <source>
        <dbReference type="PROSITE" id="PS50995"/>
    </source>
</evidence>
<dbReference type="SUPFAM" id="SSF46785">
    <property type="entry name" value="Winged helix' DNA-binding domain"/>
    <property type="match status" value="1"/>
</dbReference>
<dbReference type="Pfam" id="PF13463">
    <property type="entry name" value="HTH_27"/>
    <property type="match status" value="1"/>
</dbReference>